<evidence type="ECO:0000259" key="8">
    <source>
        <dbReference type="PROSITE" id="PS50112"/>
    </source>
</evidence>
<keyword evidence="4" id="KW-0238">DNA-binding</keyword>
<dbReference type="InterPro" id="IPR011598">
    <property type="entry name" value="bHLH_dom"/>
</dbReference>
<evidence type="ECO:0008006" key="12">
    <source>
        <dbReference type="Google" id="ProtNLM"/>
    </source>
</evidence>
<dbReference type="CDD" id="cd00130">
    <property type="entry name" value="PAS"/>
    <property type="match status" value="2"/>
</dbReference>
<dbReference type="SMART" id="SM00091">
    <property type="entry name" value="PAS"/>
    <property type="match status" value="2"/>
</dbReference>
<evidence type="ECO:0000313" key="10">
    <source>
        <dbReference type="EnsemblMetazoa" id="G13156.4:cds"/>
    </source>
</evidence>
<keyword evidence="6" id="KW-0539">Nucleus</keyword>
<dbReference type="NCBIfam" id="TIGR00229">
    <property type="entry name" value="sensory_box"/>
    <property type="match status" value="1"/>
</dbReference>
<dbReference type="AlphaFoldDB" id="A0A8W8IAN2"/>
<evidence type="ECO:0000313" key="11">
    <source>
        <dbReference type="Proteomes" id="UP000005408"/>
    </source>
</evidence>
<dbReference type="PANTHER" id="PTHR23043:SF26">
    <property type="entry name" value="PROTEIN TRACHEALESS"/>
    <property type="match status" value="1"/>
</dbReference>
<dbReference type="PANTHER" id="PTHR23043">
    <property type="entry name" value="HYPOXIA-INDUCIBLE FACTOR 1 ALPHA"/>
    <property type="match status" value="1"/>
</dbReference>
<keyword evidence="3" id="KW-0805">Transcription regulation</keyword>
<feature type="compositionally biased region" description="Basic and acidic residues" evidence="7">
    <location>
        <begin position="457"/>
        <end position="468"/>
    </location>
</feature>
<feature type="region of interest" description="Disordered" evidence="7">
    <location>
        <begin position="457"/>
        <end position="535"/>
    </location>
</feature>
<dbReference type="InterPro" id="IPR035965">
    <property type="entry name" value="PAS-like_dom_sf"/>
</dbReference>
<feature type="domain" description="PAS" evidence="8">
    <location>
        <begin position="99"/>
        <end position="169"/>
    </location>
</feature>
<dbReference type="GO" id="GO:0046983">
    <property type="term" value="F:protein dimerization activity"/>
    <property type="evidence" value="ECO:0007669"/>
    <property type="project" value="InterPro"/>
</dbReference>
<dbReference type="Pfam" id="PF08447">
    <property type="entry name" value="PAS_3"/>
    <property type="match status" value="1"/>
</dbReference>
<dbReference type="InterPro" id="IPR013655">
    <property type="entry name" value="PAS_fold_3"/>
</dbReference>
<dbReference type="Gene3D" id="4.10.280.10">
    <property type="entry name" value="Helix-loop-helix DNA-binding domain"/>
    <property type="match status" value="1"/>
</dbReference>
<feature type="compositionally biased region" description="Low complexity" evidence="7">
    <location>
        <begin position="170"/>
        <end position="189"/>
    </location>
</feature>
<dbReference type="EnsemblMetazoa" id="G13156.4">
    <property type="protein sequence ID" value="G13156.4:cds"/>
    <property type="gene ID" value="G13156"/>
</dbReference>
<keyword evidence="11" id="KW-1185">Reference proteome</keyword>
<dbReference type="InterPro" id="IPR013767">
    <property type="entry name" value="PAS_fold"/>
</dbReference>
<dbReference type="Pfam" id="PF00989">
    <property type="entry name" value="PAS"/>
    <property type="match status" value="1"/>
</dbReference>
<dbReference type="SUPFAM" id="SSF47459">
    <property type="entry name" value="HLH, helix-loop-helix DNA-binding domain"/>
    <property type="match status" value="1"/>
</dbReference>
<feature type="compositionally biased region" description="Polar residues" evidence="7">
    <location>
        <begin position="469"/>
        <end position="479"/>
    </location>
</feature>
<comment type="subcellular location">
    <subcellularLocation>
        <location evidence="1">Nucleus</location>
    </subcellularLocation>
</comment>
<keyword evidence="2" id="KW-0677">Repeat</keyword>
<evidence type="ECO:0000256" key="7">
    <source>
        <dbReference type="SAM" id="MobiDB-lite"/>
    </source>
</evidence>
<dbReference type="GO" id="GO:0000977">
    <property type="term" value="F:RNA polymerase II transcription regulatory region sequence-specific DNA binding"/>
    <property type="evidence" value="ECO:0007669"/>
    <property type="project" value="TreeGrafter"/>
</dbReference>
<evidence type="ECO:0000259" key="9">
    <source>
        <dbReference type="PROSITE" id="PS50888"/>
    </source>
</evidence>
<protein>
    <recommendedName>
        <fullName evidence="12">Neuronal PAS domain-containing protein 3</fullName>
    </recommendedName>
</protein>
<feature type="compositionally biased region" description="Pro residues" evidence="7">
    <location>
        <begin position="190"/>
        <end position="199"/>
    </location>
</feature>
<reference evidence="10" key="1">
    <citation type="submission" date="2022-08" db="UniProtKB">
        <authorList>
            <consortium name="EnsemblMetazoa"/>
        </authorList>
    </citation>
    <scope>IDENTIFICATION</scope>
    <source>
        <strain evidence="10">05x7-T-G4-1.051#20</strain>
    </source>
</reference>
<dbReference type="Pfam" id="PF23171">
    <property type="entry name" value="bHLH_HIF1A"/>
    <property type="match status" value="1"/>
</dbReference>
<feature type="domain" description="PAS" evidence="8">
    <location>
        <begin position="288"/>
        <end position="343"/>
    </location>
</feature>
<evidence type="ECO:0000256" key="1">
    <source>
        <dbReference type="ARBA" id="ARBA00004123"/>
    </source>
</evidence>
<evidence type="ECO:0000256" key="3">
    <source>
        <dbReference type="ARBA" id="ARBA00023015"/>
    </source>
</evidence>
<name>A0A8W8IAN2_MAGGI</name>
<feature type="region of interest" description="Disordered" evidence="7">
    <location>
        <begin position="166"/>
        <end position="213"/>
    </location>
</feature>
<evidence type="ECO:0000256" key="6">
    <source>
        <dbReference type="ARBA" id="ARBA00023242"/>
    </source>
</evidence>
<keyword evidence="5" id="KW-0804">Transcription</keyword>
<feature type="domain" description="BHLH" evidence="9">
    <location>
        <begin position="7"/>
        <end position="60"/>
    </location>
</feature>
<dbReference type="FunFam" id="3.30.450.20:FF:000025">
    <property type="entry name" value="Neuronal PAS domain protein 3 isoform 1"/>
    <property type="match status" value="1"/>
</dbReference>
<sequence>LTSILELRKEKSRDAARSRRGKENYEFYELAKLLPLPAAITSQLDKASIIRLSISYLKLRDFSGHGDPPWNRDHLTNGKSFKGPGRRRNISNIAMDIFDNHQGTHILQSLDGFAFILANDGRFLYISETVSIYLGLSQVEMTGSSIFDYVHVQDHQELLEQLGLSTTNTGSVSGSPSPDSQSDAGSAPSTPRPTTPPTPDRTNIMAPNPEKGSKRTFCLRMKSTLTKRGVHIRTSGYRVVYITGHIRPQPCFGVNRKLPSHVLGLVGMAVALPPPTITELRIESDTFIMRLNPDFSIIYCDTLISQLCDWSSDDVIGKPIYDLCHPADLNTMKRTHKDLLMKGQVLSDYFRMINKNGGHVWAQICASTLYSSKTSDTHTVLTIIYILSGIEYENCVMDICQLPTSIKKELDKESSSKDLVSPRGKIKKENTFNIDNLLCEELKELLNDGLLDFADESKDGEESRHSKSPDNAQVDSHPQSDALPGEPPKKKRLSSNGSVHSEVEEMQASPRMDQSSPPVFVSHDDEEDTSNSTTTLKLNCSKVLYKNSRRKMDRPRKRQRGSLDSDSLIFSDSYGAEVSSPGHIIQRQLSCSSLMHNHNNISSPVDDYHSHSASPKCLEDYGMPAPEDLSLRSLGARQENMTNANRKNCWNSPCGADQNGNRNMPSVKFLEDVMNKHLPNLSQLSNHDVKQSSASLSDDITNGGIVSNSMNKQQSPIQWTGTESETHPASNLLRTLYAKRESVIRSSNNSRSLSMESSALNMLTPPGNEGFKEQLTLNIPQISVNAKGSVLPSYTSASHQTVSTVNESFSMTPPSSVSPTEKLVSPFGMEGNFDHVSAVCGSLTHVTSPPVTLKSHTFPLTVAAGVTDFNCVKNTSYNNVSPAYHINEYPHLTHAQNSFLSYDVRPDSWYSVSYQS</sequence>
<organism evidence="10 11">
    <name type="scientific">Magallana gigas</name>
    <name type="common">Pacific oyster</name>
    <name type="synonym">Crassostrea gigas</name>
    <dbReference type="NCBI Taxonomy" id="29159"/>
    <lineage>
        <taxon>Eukaryota</taxon>
        <taxon>Metazoa</taxon>
        <taxon>Spiralia</taxon>
        <taxon>Lophotrochozoa</taxon>
        <taxon>Mollusca</taxon>
        <taxon>Bivalvia</taxon>
        <taxon>Autobranchia</taxon>
        <taxon>Pteriomorphia</taxon>
        <taxon>Ostreida</taxon>
        <taxon>Ostreoidea</taxon>
        <taxon>Ostreidae</taxon>
        <taxon>Magallana</taxon>
    </lineage>
</organism>
<evidence type="ECO:0000256" key="4">
    <source>
        <dbReference type="ARBA" id="ARBA00023125"/>
    </source>
</evidence>
<evidence type="ECO:0000256" key="5">
    <source>
        <dbReference type="ARBA" id="ARBA00023163"/>
    </source>
</evidence>
<dbReference type="SMART" id="SM00353">
    <property type="entry name" value="HLH"/>
    <property type="match status" value="1"/>
</dbReference>
<dbReference type="SUPFAM" id="SSF55785">
    <property type="entry name" value="PYP-like sensor domain (PAS domain)"/>
    <property type="match status" value="2"/>
</dbReference>
<dbReference type="InterPro" id="IPR036638">
    <property type="entry name" value="HLH_DNA-bd_sf"/>
</dbReference>
<dbReference type="InterPro" id="IPR000014">
    <property type="entry name" value="PAS"/>
</dbReference>
<accession>A0A8W8IAN2</accession>
<dbReference type="GO" id="GO:0005634">
    <property type="term" value="C:nucleus"/>
    <property type="evidence" value="ECO:0007669"/>
    <property type="project" value="UniProtKB-SubCell"/>
</dbReference>
<dbReference type="PROSITE" id="PS50888">
    <property type="entry name" value="BHLH"/>
    <property type="match status" value="1"/>
</dbReference>
<dbReference type="FunFam" id="4.10.280.10:FF:000007">
    <property type="entry name" value="single-minded homolog 1 isoform X1"/>
    <property type="match status" value="1"/>
</dbReference>
<evidence type="ECO:0000256" key="2">
    <source>
        <dbReference type="ARBA" id="ARBA00022737"/>
    </source>
</evidence>
<dbReference type="CDD" id="cd19733">
    <property type="entry name" value="bHLH-PAS_trachealess_like"/>
    <property type="match status" value="1"/>
</dbReference>
<dbReference type="Gene3D" id="3.30.450.20">
    <property type="entry name" value="PAS domain"/>
    <property type="match status" value="2"/>
</dbReference>
<dbReference type="GO" id="GO:0000981">
    <property type="term" value="F:DNA-binding transcription factor activity, RNA polymerase II-specific"/>
    <property type="evidence" value="ECO:0007669"/>
    <property type="project" value="TreeGrafter"/>
</dbReference>
<proteinExistence type="predicted"/>
<dbReference type="Proteomes" id="UP000005408">
    <property type="component" value="Unassembled WGS sequence"/>
</dbReference>
<dbReference type="PROSITE" id="PS50112">
    <property type="entry name" value="PAS"/>
    <property type="match status" value="2"/>
</dbReference>